<evidence type="ECO:0000313" key="3">
    <source>
        <dbReference type="Proteomes" id="UP000199310"/>
    </source>
</evidence>
<feature type="chain" id="PRO_5011526228" description="YD repeat-containing protein" evidence="1">
    <location>
        <begin position="26"/>
        <end position="254"/>
    </location>
</feature>
<evidence type="ECO:0000256" key="1">
    <source>
        <dbReference type="SAM" id="SignalP"/>
    </source>
</evidence>
<sequence length="254" mass="27832">MKMNRALTTGVGVIAGLLLYVNASAQDSEPNKWAPANIKIDGQATEWPKPLQFYNNVTKLFYTIANDQENLYVIVSVPDPQSQMKIMRSGITISINPSGKKKGGASITFPLTYNVNTGAPDVPEESRALIAGELKKQLLANVKEIKVDGFDSIPNGNIPVKNTFGIQTTSSFDAANNLVCELAVPLKVLGIPAGSDKPIAYHFKVNAMKREDKKELEAKRAKGQQPPMPGEYADHFALYYSADFWTRQTLATQK</sequence>
<reference evidence="3" key="1">
    <citation type="submission" date="2016-10" db="EMBL/GenBank/DDBJ databases">
        <authorList>
            <person name="Varghese N."/>
            <person name="Submissions S."/>
        </authorList>
    </citation>
    <scope>NUCLEOTIDE SEQUENCE [LARGE SCALE GENOMIC DNA]</scope>
    <source>
        <strain evidence="3">DSM 3695</strain>
    </source>
</reference>
<gene>
    <name evidence="2" type="ORF">SAMN04488122_3796</name>
</gene>
<proteinExistence type="predicted"/>
<accession>A0A1I0S5V7</accession>
<dbReference type="AlphaFoldDB" id="A0A1I0S5V7"/>
<dbReference type="EMBL" id="FOJG01000002">
    <property type="protein sequence ID" value="SEW50418.1"/>
    <property type="molecule type" value="Genomic_DNA"/>
</dbReference>
<keyword evidence="3" id="KW-1185">Reference proteome</keyword>
<dbReference type="STRING" id="29529.SAMN04488122_3796"/>
<organism evidence="2 3">
    <name type="scientific">Chitinophaga arvensicola</name>
    <dbReference type="NCBI Taxonomy" id="29529"/>
    <lineage>
        <taxon>Bacteria</taxon>
        <taxon>Pseudomonadati</taxon>
        <taxon>Bacteroidota</taxon>
        <taxon>Chitinophagia</taxon>
        <taxon>Chitinophagales</taxon>
        <taxon>Chitinophagaceae</taxon>
        <taxon>Chitinophaga</taxon>
    </lineage>
</organism>
<dbReference type="OrthoDB" id="1523672at2"/>
<dbReference type="Proteomes" id="UP000199310">
    <property type="component" value="Unassembled WGS sequence"/>
</dbReference>
<protein>
    <recommendedName>
        <fullName evidence="4">YD repeat-containing protein</fullName>
    </recommendedName>
</protein>
<keyword evidence="1" id="KW-0732">Signal</keyword>
<dbReference type="RefSeq" id="WP_089897193.1">
    <property type="nucleotide sequence ID" value="NZ_FOJG01000002.1"/>
</dbReference>
<evidence type="ECO:0000313" key="2">
    <source>
        <dbReference type="EMBL" id="SEW50418.1"/>
    </source>
</evidence>
<evidence type="ECO:0008006" key="4">
    <source>
        <dbReference type="Google" id="ProtNLM"/>
    </source>
</evidence>
<name>A0A1I0S5V7_9BACT</name>
<feature type="signal peptide" evidence="1">
    <location>
        <begin position="1"/>
        <end position="25"/>
    </location>
</feature>